<dbReference type="InterPro" id="IPR022770">
    <property type="entry name" value="IucA/IucC-like_C"/>
</dbReference>
<evidence type="ECO:0000313" key="5">
    <source>
        <dbReference type="EMBL" id="OAN15793.1"/>
    </source>
</evidence>
<feature type="domain" description="Aerobactin siderophore biosynthesis IucA/IucC-like C-terminal" evidence="4">
    <location>
        <begin position="360"/>
        <end position="495"/>
    </location>
</feature>
<dbReference type="InterPro" id="IPR037455">
    <property type="entry name" value="LucA/IucC-like"/>
</dbReference>
<protein>
    <recommendedName>
        <fullName evidence="7">IucA/IucC family protein</fullName>
    </recommendedName>
</protein>
<evidence type="ECO:0000259" key="4">
    <source>
        <dbReference type="Pfam" id="PF06276"/>
    </source>
</evidence>
<dbReference type="RefSeq" id="WP_028106584.1">
    <property type="nucleotide sequence ID" value="NZ_LVVL01000001.1"/>
</dbReference>
<dbReference type="InterPro" id="IPR007310">
    <property type="entry name" value="Aerobactin_biosyn_IucA/IucC_N"/>
</dbReference>
<comment type="similarity">
    <text evidence="2">Belongs to the IucA/IucC family.</text>
</comment>
<evidence type="ECO:0000256" key="1">
    <source>
        <dbReference type="ARBA" id="ARBA00004924"/>
    </source>
</evidence>
<name>A0ABX2VCX8_9BACL</name>
<comment type="caution">
    <text evidence="5">The sequence shown here is derived from an EMBL/GenBank/DDBJ whole genome shotgun (WGS) entry which is preliminary data.</text>
</comment>
<dbReference type="Pfam" id="PF04183">
    <property type="entry name" value="IucA_IucC"/>
    <property type="match status" value="1"/>
</dbReference>
<evidence type="ECO:0000313" key="6">
    <source>
        <dbReference type="Proteomes" id="UP000078447"/>
    </source>
</evidence>
<accession>A0ABX2VCX8</accession>
<comment type="pathway">
    <text evidence="1">Siderophore biosynthesis.</text>
</comment>
<dbReference type="Proteomes" id="UP000078447">
    <property type="component" value="Unassembled WGS sequence"/>
</dbReference>
<evidence type="ECO:0000259" key="3">
    <source>
        <dbReference type="Pfam" id="PF04183"/>
    </source>
</evidence>
<dbReference type="Pfam" id="PF06276">
    <property type="entry name" value="FhuF"/>
    <property type="match status" value="1"/>
</dbReference>
<dbReference type="EMBL" id="LVVL01000001">
    <property type="protein sequence ID" value="OAN15793.1"/>
    <property type="molecule type" value="Genomic_DNA"/>
</dbReference>
<feature type="domain" description="Aerobactin siderophore biosynthesis IucA/IucC N-terminal" evidence="3">
    <location>
        <begin position="116"/>
        <end position="340"/>
    </location>
</feature>
<dbReference type="Gene3D" id="1.10.510.40">
    <property type="match status" value="1"/>
</dbReference>
<sequence length="548" mass="63060">MQTTNERRVCKQLLEAILFERIEPFIEHWRQGQTTFRFVRPPYELTVDGRRGAFDRVWLDIETVVLTRGNHAQSPTLEHIMDCFQLAEPLRLELRQTVQFADACPTYLEPRTHLSYEQLEQALIEGHPYHPCFKSRIGFSPDDHSRYGPEAGQRFRLHFVALPVSIVHQQRMDGVMEQTFGHETYLRLQEKLSAAVDVPTGYHILPVHPWQWQHVEADVRASGGIDLGKAGPLFQATQSIRTVFQPDAPTVPHIKLPLDLMQTSSRRTFTVPNIVAAPVLSDWLVDRTQKLPVTVLREFASQVVETTDGRLSGRIGCLYRDNVLAAVSPDETVIPLTALALREGNETLFLEPWFKTYGRERWLKQFLAVYLEPVFRLLVEEGIAVEAHAQNALLVLKDGWPTRLMLRDFHDSVEFVRSFVRRPEKIPTFDTLHPSFRSTTNLYYEMDQVEALRELVVDTVFVFHLTELSHQLKEIHQLDETTFFNWTADILAGLNLPPARLATLQLDTPTIYTESLVARKFNTTQCRHLVRNPLQSQTPKGSETHVIH</sequence>
<gene>
    <name evidence="5" type="ORF">A3783_07625</name>
</gene>
<evidence type="ECO:0000256" key="2">
    <source>
        <dbReference type="ARBA" id="ARBA00007832"/>
    </source>
</evidence>
<evidence type="ECO:0008006" key="7">
    <source>
        <dbReference type="Google" id="ProtNLM"/>
    </source>
</evidence>
<reference evidence="5 6" key="1">
    <citation type="submission" date="2016-03" db="EMBL/GenBank/DDBJ databases">
        <authorList>
            <person name="Cho S.-Y."/>
            <person name="Lim S."/>
            <person name="Kim H."/>
            <person name="Soh E.H."/>
            <person name="Moon J.S."/>
        </authorList>
    </citation>
    <scope>NUCLEOTIDE SEQUENCE [LARGE SCALE GENOMIC DNA]</scope>
    <source>
        <strain evidence="5 6">KCTC 3810</strain>
    </source>
</reference>
<keyword evidence="6" id="KW-1185">Reference proteome</keyword>
<dbReference type="Gene3D" id="6.10.250.3370">
    <property type="match status" value="1"/>
</dbReference>
<dbReference type="PANTHER" id="PTHR34384:SF6">
    <property type="entry name" value="STAPHYLOFERRIN B SYNTHASE"/>
    <property type="match status" value="1"/>
</dbReference>
<proteinExistence type="inferred from homology"/>
<dbReference type="PANTHER" id="PTHR34384">
    <property type="entry name" value="L-2,3-DIAMINOPROPANOATE--CITRATE LIGASE"/>
    <property type="match status" value="1"/>
</dbReference>
<organism evidence="5 6">
    <name type="scientific">Exiguobacterium undae</name>
    <dbReference type="NCBI Taxonomy" id="169177"/>
    <lineage>
        <taxon>Bacteria</taxon>
        <taxon>Bacillati</taxon>
        <taxon>Bacillota</taxon>
        <taxon>Bacilli</taxon>
        <taxon>Bacillales</taxon>
        <taxon>Bacillales Family XII. Incertae Sedis</taxon>
        <taxon>Exiguobacterium</taxon>
    </lineage>
</organism>